<feature type="domain" description="Peptidase M16 C-terminal" evidence="2">
    <location>
        <begin position="207"/>
        <end position="303"/>
    </location>
</feature>
<gene>
    <name evidence="3" type="ORF">METZ01_LOCUS300455</name>
</gene>
<dbReference type="InterPro" id="IPR007863">
    <property type="entry name" value="Peptidase_M16_C"/>
</dbReference>
<sequence length="303" mass="33997">MKQILIGLLIVTVMGSAFAADIPDRPEKLKFPELKYEPPVGAEYRVELRNGPVAFVVPNRELPLISISILVRTGKYNEPKGKEGLASMAGYLLSKGGTKSHTAEDLEERLAFLAAGLSSSVGDTSGSVGVNLLSKDLDEGLAMLREVLTTPRFQKNRIELYKTQQLQAMKQRNDDSRNIERQELVRLAYGDHFFRCQSTTKASIEAITVEDLRTFHQEWFHPANFVVAVSGDFERKKMVANLEKLFAKWPYKGKMAQAVPTNKKFAQPGVYLVDKEVNQGRVDIMLPGIMRDNPDYYAVQVMN</sequence>
<dbReference type="AlphaFoldDB" id="A0A382MJZ8"/>
<protein>
    <recommendedName>
        <fullName evidence="4">Peptidase M16 N-terminal domain-containing protein</fullName>
    </recommendedName>
</protein>
<dbReference type="EMBL" id="UINC01093294">
    <property type="protein sequence ID" value="SVC47601.1"/>
    <property type="molecule type" value="Genomic_DNA"/>
</dbReference>
<dbReference type="PANTHER" id="PTHR11851">
    <property type="entry name" value="METALLOPROTEASE"/>
    <property type="match status" value="1"/>
</dbReference>
<dbReference type="PANTHER" id="PTHR11851:SF225">
    <property type="entry name" value="NON-PEPTIDASE HOMOLOG YMXG"/>
    <property type="match status" value="1"/>
</dbReference>
<dbReference type="Pfam" id="PF00675">
    <property type="entry name" value="Peptidase_M16"/>
    <property type="match status" value="1"/>
</dbReference>
<dbReference type="SUPFAM" id="SSF63411">
    <property type="entry name" value="LuxS/MPP-like metallohydrolase"/>
    <property type="match status" value="1"/>
</dbReference>
<feature type="domain" description="Peptidase M16 N-terminal" evidence="1">
    <location>
        <begin position="66"/>
        <end position="188"/>
    </location>
</feature>
<evidence type="ECO:0008006" key="4">
    <source>
        <dbReference type="Google" id="ProtNLM"/>
    </source>
</evidence>
<organism evidence="3">
    <name type="scientific">marine metagenome</name>
    <dbReference type="NCBI Taxonomy" id="408172"/>
    <lineage>
        <taxon>unclassified sequences</taxon>
        <taxon>metagenomes</taxon>
        <taxon>ecological metagenomes</taxon>
    </lineage>
</organism>
<proteinExistence type="predicted"/>
<evidence type="ECO:0000259" key="1">
    <source>
        <dbReference type="Pfam" id="PF00675"/>
    </source>
</evidence>
<dbReference type="InterPro" id="IPR050361">
    <property type="entry name" value="MPP/UQCRC_Complex"/>
</dbReference>
<feature type="non-terminal residue" evidence="3">
    <location>
        <position position="303"/>
    </location>
</feature>
<dbReference type="Gene3D" id="3.30.830.10">
    <property type="entry name" value="Metalloenzyme, LuxS/M16 peptidase-like"/>
    <property type="match status" value="1"/>
</dbReference>
<evidence type="ECO:0000313" key="3">
    <source>
        <dbReference type="EMBL" id="SVC47601.1"/>
    </source>
</evidence>
<evidence type="ECO:0000259" key="2">
    <source>
        <dbReference type="Pfam" id="PF05193"/>
    </source>
</evidence>
<dbReference type="GO" id="GO:0046872">
    <property type="term" value="F:metal ion binding"/>
    <property type="evidence" value="ECO:0007669"/>
    <property type="project" value="InterPro"/>
</dbReference>
<reference evidence="3" key="1">
    <citation type="submission" date="2018-05" db="EMBL/GenBank/DDBJ databases">
        <authorList>
            <person name="Lanie J.A."/>
            <person name="Ng W.-L."/>
            <person name="Kazmierczak K.M."/>
            <person name="Andrzejewski T.M."/>
            <person name="Davidsen T.M."/>
            <person name="Wayne K.J."/>
            <person name="Tettelin H."/>
            <person name="Glass J.I."/>
            <person name="Rusch D."/>
            <person name="Podicherti R."/>
            <person name="Tsui H.-C.T."/>
            <person name="Winkler M.E."/>
        </authorList>
    </citation>
    <scope>NUCLEOTIDE SEQUENCE</scope>
</reference>
<dbReference type="InterPro" id="IPR011249">
    <property type="entry name" value="Metalloenz_LuxS/M16"/>
</dbReference>
<dbReference type="Pfam" id="PF05193">
    <property type="entry name" value="Peptidase_M16_C"/>
    <property type="match status" value="1"/>
</dbReference>
<accession>A0A382MJZ8</accession>
<name>A0A382MJZ8_9ZZZZ</name>
<dbReference type="InterPro" id="IPR011765">
    <property type="entry name" value="Pept_M16_N"/>
</dbReference>